<dbReference type="PANTHER" id="PTHR15696:SF36">
    <property type="entry name" value="NONSENSE-MEDIATED MRNA DECAY FACTOR"/>
    <property type="match status" value="1"/>
</dbReference>
<dbReference type="Gene3D" id="1.25.40.10">
    <property type="entry name" value="Tetratricopeptide repeat domain"/>
    <property type="match status" value="1"/>
</dbReference>
<dbReference type="EMBL" id="JBEFKJ010000032">
    <property type="protein sequence ID" value="KAL2038422.1"/>
    <property type="molecule type" value="Genomic_DNA"/>
</dbReference>
<protein>
    <recommendedName>
        <fullName evidence="6">Telomerase activating protein Est1</fullName>
    </recommendedName>
</protein>
<sequence length="786" mass="87862">MATTIEETWRHAQAIEKDVQARLKEKDPSFPDIANSLAQYRSACEDAILKDFTFALSKEIEARLWDMHGKTNNRFRKELKHFQGHGRRKLAEQRKMDKYFLDFIKSGQRFYRGYIQRLGARFNGIRELESVVHRLTLSTFSANEPTEVSGPLAHSILLSCHQTIVRLGDLSRWREMQVATQDRNWGPAIGYYDLARMIYPASGASHNQLAVIALVDLNHLRATYHLYRALAVEEPHPGAKGNLEIEFKKIQEAWSKGELLRNDTGRDSQAAGKALIGWFMRLHARCYKGVDFPEHEELENEVLSQLVVELKERSLDSTLNKFVLINVAAEYLAGIRLQDDPGSAEILQSYFFLQRLNVKTFFTLLQVLLPELERFVSDDTQEDATGPRISGSAKLTAVTRRVLASLRQYSSWLVSNAAILAAQAGDASLSVEVKEFWKIYASTLTLLASTFSVSELPSIEYLLEEDVDTLDFKPFTNEHNTRRYHSADTVSPKPKFYDQGVKRNHPNIEMYGRIRDFLTDGMFIQLQESIPIEFVPSSTTFVYLDEGIQSDAGYQATESSMSVERTEVTHVDETAIADPAGSVDGGASQPTSAGMSMDLASKRMVDELVGFETTEEGDETSYGLIGSATAREHFGDTQTQPQLSPRPLLPSIYNSPFAPQPGETTPGSRPGTAKRTTPSHSQQNSQSRILFQQPANSNISSMPDPSNHAPYPHFDGGYHNQPYLITAFPAMTNHTSGRRASTNYGNDTYGTMDISNFHSSSLDWGNSGRVQTTTNVQTPPNGQGAG</sequence>
<feature type="compositionally biased region" description="Low complexity" evidence="1">
    <location>
        <begin position="637"/>
        <end position="651"/>
    </location>
</feature>
<evidence type="ECO:0008006" key="6">
    <source>
        <dbReference type="Google" id="ProtNLM"/>
    </source>
</evidence>
<dbReference type="Proteomes" id="UP001590950">
    <property type="component" value="Unassembled WGS sequence"/>
</dbReference>
<feature type="domain" description="DNA/RNA-binding" evidence="2">
    <location>
        <begin position="188"/>
        <end position="478"/>
    </location>
</feature>
<dbReference type="Pfam" id="PF10374">
    <property type="entry name" value="EST1"/>
    <property type="match status" value="1"/>
</dbReference>
<dbReference type="InterPro" id="IPR019458">
    <property type="entry name" value="Est1-like_N"/>
</dbReference>
<dbReference type="SUPFAM" id="SSF48452">
    <property type="entry name" value="TPR-like"/>
    <property type="match status" value="1"/>
</dbReference>
<feature type="region of interest" description="Disordered" evidence="1">
    <location>
        <begin position="765"/>
        <end position="786"/>
    </location>
</feature>
<keyword evidence="5" id="KW-1185">Reference proteome</keyword>
<feature type="region of interest" description="Disordered" evidence="1">
    <location>
        <begin position="696"/>
        <end position="715"/>
    </location>
</feature>
<evidence type="ECO:0000313" key="4">
    <source>
        <dbReference type="EMBL" id="KAL2038422.1"/>
    </source>
</evidence>
<dbReference type="InterPro" id="IPR018834">
    <property type="entry name" value="DNA/RNA-bd_Est1-type"/>
</dbReference>
<evidence type="ECO:0000256" key="1">
    <source>
        <dbReference type="SAM" id="MobiDB-lite"/>
    </source>
</evidence>
<feature type="region of interest" description="Disordered" evidence="1">
    <location>
        <begin position="634"/>
        <end position="687"/>
    </location>
</feature>
<name>A0ABR3ZXM9_9LECA</name>
<organism evidence="4 5">
    <name type="scientific">Stereocaulon virgatum</name>
    <dbReference type="NCBI Taxonomy" id="373712"/>
    <lineage>
        <taxon>Eukaryota</taxon>
        <taxon>Fungi</taxon>
        <taxon>Dikarya</taxon>
        <taxon>Ascomycota</taxon>
        <taxon>Pezizomycotina</taxon>
        <taxon>Lecanoromycetes</taxon>
        <taxon>OSLEUM clade</taxon>
        <taxon>Lecanoromycetidae</taxon>
        <taxon>Lecanorales</taxon>
        <taxon>Lecanorineae</taxon>
        <taxon>Stereocaulaceae</taxon>
        <taxon>Stereocaulon</taxon>
    </lineage>
</organism>
<dbReference type="InterPro" id="IPR045153">
    <property type="entry name" value="Est1/Ebs1-like"/>
</dbReference>
<dbReference type="PANTHER" id="PTHR15696">
    <property type="entry name" value="SMG-7 SUPPRESSOR WITH MORPHOLOGICAL EFFECT ON GENITALIA PROTEIN 7"/>
    <property type="match status" value="1"/>
</dbReference>
<gene>
    <name evidence="4" type="ORF">N7G274_008761</name>
</gene>
<proteinExistence type="predicted"/>
<accession>A0ABR3ZXM9</accession>
<reference evidence="4 5" key="1">
    <citation type="submission" date="2024-09" db="EMBL/GenBank/DDBJ databases">
        <title>Rethinking Asexuality: The Enigmatic Case of Functional Sexual Genes in Lepraria (Stereocaulaceae).</title>
        <authorList>
            <person name="Doellman M."/>
            <person name="Sun Y."/>
            <person name="Barcenas-Pena A."/>
            <person name="Lumbsch H.T."/>
            <person name="Grewe F."/>
        </authorList>
    </citation>
    <scope>NUCLEOTIDE SEQUENCE [LARGE SCALE GENOMIC DNA]</scope>
    <source>
        <strain evidence="4 5">Mercado 3170</strain>
    </source>
</reference>
<dbReference type="Pfam" id="PF10373">
    <property type="entry name" value="EST1_DNA_bind"/>
    <property type="match status" value="1"/>
</dbReference>
<evidence type="ECO:0000259" key="2">
    <source>
        <dbReference type="Pfam" id="PF10373"/>
    </source>
</evidence>
<comment type="caution">
    <text evidence="4">The sequence shown here is derived from an EMBL/GenBank/DDBJ whole genome shotgun (WGS) entry which is preliminary data.</text>
</comment>
<dbReference type="InterPro" id="IPR011990">
    <property type="entry name" value="TPR-like_helical_dom_sf"/>
</dbReference>
<evidence type="ECO:0000259" key="3">
    <source>
        <dbReference type="Pfam" id="PF10374"/>
    </source>
</evidence>
<feature type="compositionally biased region" description="Polar residues" evidence="1">
    <location>
        <begin position="674"/>
        <end position="687"/>
    </location>
</feature>
<feature type="domain" description="Telomerase activating protein Est1-like N-terminal" evidence="3">
    <location>
        <begin position="60"/>
        <end position="176"/>
    </location>
</feature>
<evidence type="ECO:0000313" key="5">
    <source>
        <dbReference type="Proteomes" id="UP001590950"/>
    </source>
</evidence>